<keyword evidence="16" id="KW-1185">Reference proteome</keyword>
<dbReference type="OrthoDB" id="9791970at2"/>
<sequence length="195" mass="21335">MSAITPYDWAIIAFVIGVAFLCVFMLTVPLLLGGKSWGRAKQDQFESGVVSAGGARIRLSAKFYLVAIFFVVFDLEALYLYAWATSVREVGWVGFAAAATFIIVLLIGLIYEMSTGALNWAPHDRRKAAGIKPSLGSPNMDIAAITRFNNIEELVQDPTGKIPAQSAIKTSAINQTQNDQTQNDQSQNDQTQNRE</sequence>
<evidence type="ECO:0000256" key="9">
    <source>
        <dbReference type="ARBA" id="ARBA00023027"/>
    </source>
</evidence>
<dbReference type="Gene3D" id="1.20.58.1610">
    <property type="entry name" value="NADH:ubiquinone/plastoquinone oxidoreductase, chain 3"/>
    <property type="match status" value="1"/>
</dbReference>
<feature type="transmembrane region" description="Helical" evidence="12">
    <location>
        <begin position="63"/>
        <end position="84"/>
    </location>
</feature>
<dbReference type="PANTHER" id="PTHR11058:SF21">
    <property type="entry name" value="NADH-QUINONE OXIDOREDUCTASE SUBUNIT A"/>
    <property type="match status" value="1"/>
</dbReference>
<evidence type="ECO:0000256" key="10">
    <source>
        <dbReference type="ARBA" id="ARBA00023075"/>
    </source>
</evidence>
<feature type="compositionally biased region" description="Low complexity" evidence="14">
    <location>
        <begin position="174"/>
        <end position="195"/>
    </location>
</feature>
<evidence type="ECO:0000256" key="7">
    <source>
        <dbReference type="ARBA" id="ARBA00022967"/>
    </source>
</evidence>
<comment type="catalytic activity">
    <reaction evidence="12 13">
        <text>a quinone + NADH + 5 H(+)(in) = a quinol + NAD(+) + 4 H(+)(out)</text>
        <dbReference type="Rhea" id="RHEA:57888"/>
        <dbReference type="ChEBI" id="CHEBI:15378"/>
        <dbReference type="ChEBI" id="CHEBI:24646"/>
        <dbReference type="ChEBI" id="CHEBI:57540"/>
        <dbReference type="ChEBI" id="CHEBI:57945"/>
        <dbReference type="ChEBI" id="CHEBI:132124"/>
    </reaction>
</comment>
<keyword evidence="11 12" id="KW-0472">Membrane</keyword>
<evidence type="ECO:0000256" key="14">
    <source>
        <dbReference type="SAM" id="MobiDB-lite"/>
    </source>
</evidence>
<evidence type="ECO:0000256" key="3">
    <source>
        <dbReference type="ARBA" id="ARBA00022448"/>
    </source>
</evidence>
<dbReference type="AlphaFoldDB" id="A0A1G6MBF0"/>
<dbReference type="EC" id="7.1.1.-" evidence="12"/>
<evidence type="ECO:0000256" key="1">
    <source>
        <dbReference type="ARBA" id="ARBA00004141"/>
    </source>
</evidence>
<keyword evidence="10 12" id="KW-0830">Ubiquinone</keyword>
<keyword evidence="4 12" id="KW-1003">Cell membrane</keyword>
<evidence type="ECO:0000256" key="11">
    <source>
        <dbReference type="ARBA" id="ARBA00023136"/>
    </source>
</evidence>
<reference evidence="16" key="1">
    <citation type="submission" date="2016-09" db="EMBL/GenBank/DDBJ databases">
        <authorList>
            <person name="Varghese N."/>
            <person name="Submissions S."/>
        </authorList>
    </citation>
    <scope>NUCLEOTIDE SEQUENCE [LARGE SCALE GENOMIC DNA]</scope>
    <source>
        <strain evidence="16">ANC 3699</strain>
    </source>
</reference>
<keyword evidence="9 12" id="KW-0520">NAD</keyword>
<comment type="subunit">
    <text evidence="12">NDH-1 is composed of 14 different subunits. Subunits NuoA, H, J, K, L, M, N constitute the membrane sector of the complex.</text>
</comment>
<dbReference type="HAMAP" id="MF_01394">
    <property type="entry name" value="NDH1_NuoA"/>
    <property type="match status" value="1"/>
</dbReference>
<evidence type="ECO:0000256" key="5">
    <source>
        <dbReference type="ARBA" id="ARBA00022692"/>
    </source>
</evidence>
<proteinExistence type="inferred from homology"/>
<name>A0A1G6MBF0_9GAMM</name>
<dbReference type="GO" id="GO:0048038">
    <property type="term" value="F:quinone binding"/>
    <property type="evidence" value="ECO:0007669"/>
    <property type="project" value="UniProtKB-KW"/>
</dbReference>
<evidence type="ECO:0000313" key="16">
    <source>
        <dbReference type="Proteomes" id="UP000242317"/>
    </source>
</evidence>
<dbReference type="GO" id="GO:0030964">
    <property type="term" value="C:NADH dehydrogenase complex"/>
    <property type="evidence" value="ECO:0007669"/>
    <property type="project" value="TreeGrafter"/>
</dbReference>
<feature type="region of interest" description="Disordered" evidence="14">
    <location>
        <begin position="166"/>
        <end position="195"/>
    </location>
</feature>
<accession>A0A1G6MBF0</accession>
<dbReference type="InterPro" id="IPR023043">
    <property type="entry name" value="NAD(P)H_OxRDtase_bac/plastid"/>
</dbReference>
<evidence type="ECO:0000256" key="4">
    <source>
        <dbReference type="ARBA" id="ARBA00022475"/>
    </source>
</evidence>
<dbReference type="InterPro" id="IPR038430">
    <property type="entry name" value="NDAH_ubi_oxred_su3_sf"/>
</dbReference>
<evidence type="ECO:0000256" key="6">
    <source>
        <dbReference type="ARBA" id="ARBA00022719"/>
    </source>
</evidence>
<evidence type="ECO:0000256" key="12">
    <source>
        <dbReference type="HAMAP-Rule" id="MF_01394"/>
    </source>
</evidence>
<feature type="transmembrane region" description="Helical" evidence="12">
    <location>
        <begin position="90"/>
        <end position="111"/>
    </location>
</feature>
<dbReference type="EMBL" id="FMYK01000006">
    <property type="protein sequence ID" value="SDC52780.1"/>
    <property type="molecule type" value="Genomic_DNA"/>
</dbReference>
<keyword evidence="8 12" id="KW-1133">Transmembrane helix</keyword>
<organism evidence="15 16">
    <name type="scientific">Acinetobacter marinus</name>
    <dbReference type="NCBI Taxonomy" id="281375"/>
    <lineage>
        <taxon>Bacteria</taxon>
        <taxon>Pseudomonadati</taxon>
        <taxon>Pseudomonadota</taxon>
        <taxon>Gammaproteobacteria</taxon>
        <taxon>Moraxellales</taxon>
        <taxon>Moraxellaceae</taxon>
        <taxon>Acinetobacter</taxon>
    </lineage>
</organism>
<comment type="subcellular location">
    <subcellularLocation>
        <location evidence="12 13">Cell membrane</location>
        <topology evidence="12 13">Multi-pass membrane protein</topology>
    </subcellularLocation>
    <subcellularLocation>
        <location evidence="1">Membrane</location>
        <topology evidence="1">Multi-pass membrane protein</topology>
    </subcellularLocation>
</comment>
<dbReference type="RefSeq" id="WP_092620365.1">
    <property type="nucleotide sequence ID" value="NZ_FMYK01000006.1"/>
</dbReference>
<gene>
    <name evidence="12" type="primary">nuoA</name>
    <name evidence="15" type="ORF">SAMN05421749_106129</name>
</gene>
<evidence type="ECO:0000313" key="15">
    <source>
        <dbReference type="EMBL" id="SDC52780.1"/>
    </source>
</evidence>
<comment type="function">
    <text evidence="12">NDH-1 shuttles electrons from NADH, via FMN and iron-sulfur (Fe-S) centers, to quinones in the respiratory chain. The immediate electron acceptor for the enzyme in this species is believed to be ubiquinone. Couples the redox reaction to proton translocation (for every two electrons transferred, four hydrogen ions are translocated across the cytoplasmic membrane), and thus conserves the redox energy in a proton gradient.</text>
</comment>
<dbReference type="InterPro" id="IPR000440">
    <property type="entry name" value="NADH_UbQ/plastoQ_OxRdtase_su3"/>
</dbReference>
<dbReference type="Proteomes" id="UP000242317">
    <property type="component" value="Unassembled WGS sequence"/>
</dbReference>
<dbReference type="GO" id="GO:0005886">
    <property type="term" value="C:plasma membrane"/>
    <property type="evidence" value="ECO:0007669"/>
    <property type="project" value="UniProtKB-SubCell"/>
</dbReference>
<keyword evidence="5 12" id="KW-0812">Transmembrane</keyword>
<keyword evidence="3 12" id="KW-0813">Transport</keyword>
<evidence type="ECO:0000256" key="2">
    <source>
        <dbReference type="ARBA" id="ARBA00008472"/>
    </source>
</evidence>
<evidence type="ECO:0000256" key="13">
    <source>
        <dbReference type="RuleBase" id="RU003639"/>
    </source>
</evidence>
<keyword evidence="7 12" id="KW-1278">Translocase</keyword>
<dbReference type="GO" id="GO:0050136">
    <property type="term" value="F:NADH dehydrogenase (quinone) (non-electrogenic) activity"/>
    <property type="evidence" value="ECO:0007669"/>
    <property type="project" value="UniProtKB-UniRule"/>
</dbReference>
<keyword evidence="6 12" id="KW-0874">Quinone</keyword>
<comment type="similarity">
    <text evidence="2 12 13">Belongs to the complex I subunit 3 family.</text>
</comment>
<feature type="transmembrane region" description="Helical" evidence="12">
    <location>
        <begin position="12"/>
        <end position="32"/>
    </location>
</feature>
<evidence type="ECO:0000256" key="8">
    <source>
        <dbReference type="ARBA" id="ARBA00022989"/>
    </source>
</evidence>
<dbReference type="PANTHER" id="PTHR11058">
    <property type="entry name" value="NADH-UBIQUINONE OXIDOREDUCTASE CHAIN 3"/>
    <property type="match status" value="1"/>
</dbReference>
<dbReference type="GO" id="GO:0008137">
    <property type="term" value="F:NADH dehydrogenase (ubiquinone) activity"/>
    <property type="evidence" value="ECO:0007669"/>
    <property type="project" value="InterPro"/>
</dbReference>
<protein>
    <recommendedName>
        <fullName evidence="12">NADH-quinone oxidoreductase subunit A</fullName>
        <ecNumber evidence="12">7.1.1.-</ecNumber>
    </recommendedName>
    <alternativeName>
        <fullName evidence="12">NADH dehydrogenase I subunit A</fullName>
    </alternativeName>
    <alternativeName>
        <fullName evidence="12">NDH-1 subunit A</fullName>
    </alternativeName>
    <alternativeName>
        <fullName evidence="12">NUO1</fullName>
    </alternativeName>
</protein>
<dbReference type="Pfam" id="PF00507">
    <property type="entry name" value="Oxidored_q4"/>
    <property type="match status" value="1"/>
</dbReference>